<dbReference type="PROSITE" id="PS00198">
    <property type="entry name" value="4FE4S_FER_1"/>
    <property type="match status" value="2"/>
</dbReference>
<dbReference type="Pfam" id="PF13510">
    <property type="entry name" value="Fer2_4"/>
    <property type="match status" value="1"/>
</dbReference>
<dbReference type="PROSITE" id="PS51379">
    <property type="entry name" value="4FE4S_FER_2"/>
    <property type="match status" value="2"/>
</dbReference>
<feature type="domain" description="2Fe-2S ferredoxin-type" evidence="5">
    <location>
        <begin position="7"/>
        <end position="85"/>
    </location>
</feature>
<accession>A0A1S7LIA7</accession>
<sequence length="247" mass="27556">MDHENDQWITIHYDNEPYTVPSGRTIVSALETAGVRFVRSVGCRGGVCGACTAFSRKPGESQLSAVLMCQEEVESGMQIMPVPYFPQNKVDYSVELNEGQDPARRVVQIYPEVTHCIMCQECTRICPVDIDVMGYVGMIKRGDLKAAAEASFTCVQCQACAMRCPARISQPNAALAARRFYGAHVMQRAEHLQKAVDKAQSEESQKSFRRLKRMELDKVKSLYQSREKEPANSAPGTWLPEDTSLLP</sequence>
<evidence type="ECO:0000256" key="4">
    <source>
        <dbReference type="SAM" id="MobiDB-lite"/>
    </source>
</evidence>
<keyword evidence="3" id="KW-0411">Iron-sulfur</keyword>
<dbReference type="InterPro" id="IPR006058">
    <property type="entry name" value="2Fe2S_fd_BS"/>
</dbReference>
<dbReference type="SUPFAM" id="SSF46548">
    <property type="entry name" value="alpha-helical ferredoxin"/>
    <property type="match status" value="1"/>
</dbReference>
<dbReference type="InterPro" id="IPR001041">
    <property type="entry name" value="2Fe-2S_ferredoxin-type"/>
</dbReference>
<dbReference type="InterPro" id="IPR036010">
    <property type="entry name" value="2Fe-2S_ferredoxin-like_sf"/>
</dbReference>
<dbReference type="PROSITE" id="PS51085">
    <property type="entry name" value="2FE2S_FER_2"/>
    <property type="match status" value="1"/>
</dbReference>
<dbReference type="CDD" id="cd00207">
    <property type="entry name" value="fer2"/>
    <property type="match status" value="1"/>
</dbReference>
<dbReference type="InterPro" id="IPR017896">
    <property type="entry name" value="4Fe4S_Fe-S-bd"/>
</dbReference>
<proteinExistence type="predicted"/>
<gene>
    <name evidence="7" type="ORF">MAGMO_1643</name>
</gene>
<dbReference type="InterPro" id="IPR012675">
    <property type="entry name" value="Beta-grasp_dom_sf"/>
</dbReference>
<evidence type="ECO:0000259" key="5">
    <source>
        <dbReference type="PROSITE" id="PS51085"/>
    </source>
</evidence>
<dbReference type="GO" id="GO:0046872">
    <property type="term" value="F:metal ion binding"/>
    <property type="evidence" value="ECO:0007669"/>
    <property type="project" value="UniProtKB-KW"/>
</dbReference>
<keyword evidence="2" id="KW-0408">Iron</keyword>
<name>A0A1S7LIA7_MAGMO</name>
<dbReference type="Pfam" id="PF13187">
    <property type="entry name" value="Fer4_9"/>
    <property type="match status" value="1"/>
</dbReference>
<dbReference type="AlphaFoldDB" id="A0A1S7LIA7"/>
<evidence type="ECO:0000313" key="7">
    <source>
        <dbReference type="EMBL" id="CRH05827.1"/>
    </source>
</evidence>
<reference evidence="7" key="1">
    <citation type="submission" date="2015-04" db="EMBL/GenBank/DDBJ databases">
        <authorList>
            <person name="Syromyatnikov M.Y."/>
            <person name="Popov V.N."/>
        </authorList>
    </citation>
    <scope>NUCLEOTIDE SEQUENCE</scope>
    <source>
        <strain evidence="7">MO-1</strain>
    </source>
</reference>
<keyword evidence="1" id="KW-0479">Metal-binding</keyword>
<dbReference type="InterPro" id="IPR017900">
    <property type="entry name" value="4Fe4S_Fe_S_CS"/>
</dbReference>
<feature type="domain" description="4Fe-4S ferredoxin-type" evidence="6">
    <location>
        <begin position="144"/>
        <end position="174"/>
    </location>
</feature>
<feature type="region of interest" description="Disordered" evidence="4">
    <location>
        <begin position="222"/>
        <end position="247"/>
    </location>
</feature>
<dbReference type="PROSITE" id="PS00197">
    <property type="entry name" value="2FE2S_FER_1"/>
    <property type="match status" value="1"/>
</dbReference>
<dbReference type="EMBL" id="LO017727">
    <property type="protein sequence ID" value="CRH05827.1"/>
    <property type="molecule type" value="Genomic_DNA"/>
</dbReference>
<feature type="domain" description="4Fe-4S ferredoxin-type" evidence="6">
    <location>
        <begin position="105"/>
        <end position="136"/>
    </location>
</feature>
<evidence type="ECO:0000259" key="6">
    <source>
        <dbReference type="PROSITE" id="PS51379"/>
    </source>
</evidence>
<organism evidence="7">
    <name type="scientific">Magnetococcus massalia (strain MO-1)</name>
    <dbReference type="NCBI Taxonomy" id="451514"/>
    <lineage>
        <taxon>Bacteria</taxon>
        <taxon>Pseudomonadati</taxon>
        <taxon>Pseudomonadota</taxon>
        <taxon>Magnetococcia</taxon>
        <taxon>Magnetococcales</taxon>
        <taxon>Magnetococcaceae</taxon>
        <taxon>Magnetococcus</taxon>
    </lineage>
</organism>
<dbReference type="SUPFAM" id="SSF54292">
    <property type="entry name" value="2Fe-2S ferredoxin-like"/>
    <property type="match status" value="1"/>
</dbReference>
<dbReference type="GO" id="GO:0051537">
    <property type="term" value="F:2 iron, 2 sulfur cluster binding"/>
    <property type="evidence" value="ECO:0007669"/>
    <property type="project" value="InterPro"/>
</dbReference>
<evidence type="ECO:0000256" key="1">
    <source>
        <dbReference type="ARBA" id="ARBA00022723"/>
    </source>
</evidence>
<dbReference type="Gene3D" id="3.10.20.30">
    <property type="match status" value="1"/>
</dbReference>
<evidence type="ECO:0000256" key="2">
    <source>
        <dbReference type="ARBA" id="ARBA00023004"/>
    </source>
</evidence>
<dbReference type="Gene3D" id="3.30.70.20">
    <property type="match status" value="1"/>
</dbReference>
<evidence type="ECO:0000256" key="3">
    <source>
        <dbReference type="ARBA" id="ARBA00023014"/>
    </source>
</evidence>
<protein>
    <submittedName>
        <fullName evidence="7">Putative Ferredoxin</fullName>
    </submittedName>
</protein>